<evidence type="ECO:0000313" key="1">
    <source>
        <dbReference type="EMBL" id="SVC50862.1"/>
    </source>
</evidence>
<accession>A0A382MTP3</accession>
<dbReference type="EMBL" id="UINC01095075">
    <property type="protein sequence ID" value="SVC50862.1"/>
    <property type="molecule type" value="Genomic_DNA"/>
</dbReference>
<organism evidence="1">
    <name type="scientific">marine metagenome</name>
    <dbReference type="NCBI Taxonomy" id="408172"/>
    <lineage>
        <taxon>unclassified sequences</taxon>
        <taxon>metagenomes</taxon>
        <taxon>ecological metagenomes</taxon>
    </lineage>
</organism>
<protein>
    <submittedName>
        <fullName evidence="1">Uncharacterized protein</fullName>
    </submittedName>
</protein>
<proteinExistence type="predicted"/>
<reference evidence="1" key="1">
    <citation type="submission" date="2018-05" db="EMBL/GenBank/DDBJ databases">
        <authorList>
            <person name="Lanie J.A."/>
            <person name="Ng W.-L."/>
            <person name="Kazmierczak K.M."/>
            <person name="Andrzejewski T.M."/>
            <person name="Davidsen T.M."/>
            <person name="Wayne K.J."/>
            <person name="Tettelin H."/>
            <person name="Glass J.I."/>
            <person name="Rusch D."/>
            <person name="Podicherti R."/>
            <person name="Tsui H.-C.T."/>
            <person name="Winkler M.E."/>
        </authorList>
    </citation>
    <scope>NUCLEOTIDE SEQUENCE</scope>
</reference>
<name>A0A382MTP3_9ZZZZ</name>
<gene>
    <name evidence="1" type="ORF">METZ01_LOCUS303716</name>
</gene>
<dbReference type="AlphaFoldDB" id="A0A382MTP3"/>
<sequence>MLLLRIINKFFQLSGFRTNDPPRYVNGMNFFA</sequence>